<evidence type="ECO:0000313" key="1">
    <source>
        <dbReference type="EMBL" id="PZW42316.1"/>
    </source>
</evidence>
<dbReference type="Gene3D" id="3.40.50.12500">
    <property type="match status" value="1"/>
</dbReference>
<reference evidence="1 2" key="1">
    <citation type="submission" date="2018-06" db="EMBL/GenBank/DDBJ databases">
        <title>Genomic Encyclopedia of Archaeal and Bacterial Type Strains, Phase II (KMG-II): from individual species to whole genera.</title>
        <authorList>
            <person name="Goeker M."/>
        </authorList>
    </citation>
    <scope>NUCLEOTIDE SEQUENCE [LARGE SCALE GENOMIC DNA]</scope>
    <source>
        <strain evidence="1 2">DSM 24525</strain>
    </source>
</reference>
<keyword evidence="2" id="KW-1185">Reference proteome</keyword>
<dbReference type="RefSeq" id="WP_111399266.1">
    <property type="nucleotide sequence ID" value="NZ_QKYU01000018.1"/>
</dbReference>
<dbReference type="InterPro" id="IPR026286">
    <property type="entry name" value="MaiA/AMDase"/>
</dbReference>
<dbReference type="AlphaFoldDB" id="A0A2W7I607"/>
<sequence>MDATRLMPPKPRLIGTITPSGNTVVERTTQAMLRDLPEAAALFARIPVHGERDPFPDSYNLDAMLVAAALLAHARPDAIIWNGSKGGSIGLEHDRDLVARITQATGIPADTSGLALLRALERAGVRAIGLLTPYAEGPQHRLVERLGRDGVAVVAERHLGMTDNLSYASVGYETILSQAQALAAGRPDVLLAWCTNYPAAPLAAEVEAETGIPLWDATALGLLGGLGLAGVTARPVGWGSLAGVI</sequence>
<organism evidence="1 2">
    <name type="scientific">Humitalea rosea</name>
    <dbReference type="NCBI Taxonomy" id="990373"/>
    <lineage>
        <taxon>Bacteria</taxon>
        <taxon>Pseudomonadati</taxon>
        <taxon>Pseudomonadota</taxon>
        <taxon>Alphaproteobacteria</taxon>
        <taxon>Acetobacterales</taxon>
        <taxon>Roseomonadaceae</taxon>
        <taxon>Humitalea</taxon>
    </lineage>
</organism>
<dbReference type="PANTHER" id="PTHR40267">
    <property type="entry name" value="BLR3294 PROTEIN"/>
    <property type="match status" value="1"/>
</dbReference>
<name>A0A2W7I607_9PROT</name>
<dbReference type="Proteomes" id="UP000249688">
    <property type="component" value="Unassembled WGS sequence"/>
</dbReference>
<proteinExistence type="predicted"/>
<gene>
    <name evidence="1" type="ORF">C8P66_118102</name>
</gene>
<accession>A0A2W7I607</accession>
<keyword evidence="1" id="KW-0413">Isomerase</keyword>
<dbReference type="InterPro" id="IPR053714">
    <property type="entry name" value="Iso_Racemase_Enz_sf"/>
</dbReference>
<dbReference type="Pfam" id="PF17645">
    <property type="entry name" value="Amdase"/>
    <property type="match status" value="1"/>
</dbReference>
<dbReference type="PANTHER" id="PTHR40267:SF1">
    <property type="entry name" value="BLR3294 PROTEIN"/>
    <property type="match status" value="1"/>
</dbReference>
<protein>
    <submittedName>
        <fullName evidence="1">Maleate isomerase</fullName>
    </submittedName>
</protein>
<dbReference type="OrthoDB" id="9816064at2"/>
<dbReference type="EMBL" id="QKYU01000018">
    <property type="protein sequence ID" value="PZW42316.1"/>
    <property type="molecule type" value="Genomic_DNA"/>
</dbReference>
<evidence type="ECO:0000313" key="2">
    <source>
        <dbReference type="Proteomes" id="UP000249688"/>
    </source>
</evidence>
<dbReference type="GO" id="GO:0016853">
    <property type="term" value="F:isomerase activity"/>
    <property type="evidence" value="ECO:0007669"/>
    <property type="project" value="UniProtKB-KW"/>
</dbReference>
<comment type="caution">
    <text evidence="1">The sequence shown here is derived from an EMBL/GenBank/DDBJ whole genome shotgun (WGS) entry which is preliminary data.</text>
</comment>